<proteinExistence type="predicted"/>
<dbReference type="Pfam" id="PF21922">
    <property type="entry name" value="PBP_dimer_2"/>
    <property type="match status" value="1"/>
</dbReference>
<reference evidence="3 4" key="1">
    <citation type="submission" date="2020-07" db="EMBL/GenBank/DDBJ databases">
        <title>Sequencing the genomes of 1000 actinobacteria strains.</title>
        <authorList>
            <person name="Klenk H.-P."/>
        </authorList>
    </citation>
    <scope>NUCLEOTIDE SEQUENCE [LARGE SCALE GENOMIC DNA]</scope>
    <source>
        <strain evidence="3 4">DSM 19970</strain>
    </source>
</reference>
<feature type="domain" description="Penicillin binding protein A dimerisation" evidence="2">
    <location>
        <begin position="52"/>
        <end position="134"/>
    </location>
</feature>
<dbReference type="GO" id="GO:0016757">
    <property type="term" value="F:glycosyltransferase activity"/>
    <property type="evidence" value="ECO:0007669"/>
    <property type="project" value="UniProtKB-KW"/>
</dbReference>
<keyword evidence="3" id="KW-0808">Transferase</keyword>
<name>A0A7Z0CGR3_9MICO</name>
<feature type="domain" description="Penicillin-binding protein transpeptidase" evidence="1">
    <location>
        <begin position="155"/>
        <end position="478"/>
    </location>
</feature>
<evidence type="ECO:0000313" key="3">
    <source>
        <dbReference type="EMBL" id="NYI39989.1"/>
    </source>
</evidence>
<dbReference type="AlphaFoldDB" id="A0A7Z0CGR3"/>
<organism evidence="3 4">
    <name type="scientific">Demequina lutea</name>
    <dbReference type="NCBI Taxonomy" id="431489"/>
    <lineage>
        <taxon>Bacteria</taxon>
        <taxon>Bacillati</taxon>
        <taxon>Actinomycetota</taxon>
        <taxon>Actinomycetes</taxon>
        <taxon>Micrococcales</taxon>
        <taxon>Demequinaceae</taxon>
        <taxon>Demequina</taxon>
    </lineage>
</organism>
<sequence length="488" mass="50728">MNEPIRRLSAVVLLLFFTLMAAGSWVQFVKAKQLGDDPRNVRTLYKQFGSFRGPIIVDGQAIVSSVPIDDPFNYQRTYTDGPLYAAITGYYSIGPGRSGLEASENSLLDGSADALFWTRLGELVAGTQQQGASVELTINAAAQKAAFDALGNRRGAVVAINPRTGAILAMVSTPSYDPATLAVHSSADANRVYQSLLSDQTNPLINRAIGGDTYPPGSTFKLVVAAAALQAGYSPDTLIDAPQELSLPLTTATLKNYGGESCGPTGKITLLEALRISCNTAFAKLAMDLGWPAIESMAANFGWGSGLNIPLGVTPSRLPVSPNQPEVAQSAIGQFDVRATPLQMAMVAAAIANHGVLMKPYLVNKVRDPDLRVIEQTTPEKLSTPMSPDAAAALTVMMQAVVKNGTGTRAQIDGVSVAGKTGTAETGLHTPPHTWFVAFAPAENPTVAVAVLVENGGDIGSEATGGAVAAPIAKAVIEAVLANAAGGN</sequence>
<gene>
    <name evidence="3" type="ORF">BKA03_000108</name>
</gene>
<dbReference type="PANTHER" id="PTHR30627:SF24">
    <property type="entry name" value="PENICILLIN-BINDING PROTEIN 4B"/>
    <property type="match status" value="1"/>
</dbReference>
<dbReference type="Pfam" id="PF00905">
    <property type="entry name" value="Transpeptidase"/>
    <property type="match status" value="1"/>
</dbReference>
<dbReference type="InterPro" id="IPR012338">
    <property type="entry name" value="Beta-lactam/transpept-like"/>
</dbReference>
<dbReference type="Gene3D" id="3.40.710.10">
    <property type="entry name" value="DD-peptidase/beta-lactamase superfamily"/>
    <property type="match status" value="1"/>
</dbReference>
<dbReference type="RefSeq" id="WP_062075684.1">
    <property type="nucleotide sequence ID" value="NZ_BBRC01000012.1"/>
</dbReference>
<dbReference type="GO" id="GO:0008658">
    <property type="term" value="F:penicillin binding"/>
    <property type="evidence" value="ECO:0007669"/>
    <property type="project" value="InterPro"/>
</dbReference>
<dbReference type="GO" id="GO:0005886">
    <property type="term" value="C:plasma membrane"/>
    <property type="evidence" value="ECO:0007669"/>
    <property type="project" value="TreeGrafter"/>
</dbReference>
<dbReference type="Proteomes" id="UP000547973">
    <property type="component" value="Unassembled WGS sequence"/>
</dbReference>
<evidence type="ECO:0000313" key="4">
    <source>
        <dbReference type="Proteomes" id="UP000547973"/>
    </source>
</evidence>
<dbReference type="GO" id="GO:0071555">
    <property type="term" value="P:cell wall organization"/>
    <property type="evidence" value="ECO:0007669"/>
    <property type="project" value="TreeGrafter"/>
</dbReference>
<protein>
    <submittedName>
        <fullName evidence="3">Peptidoglycan glycosyltransferase</fullName>
        <ecNumber evidence="3">2.4.1.129</ecNumber>
    </submittedName>
</protein>
<evidence type="ECO:0000259" key="2">
    <source>
        <dbReference type="Pfam" id="PF21922"/>
    </source>
</evidence>
<accession>A0A7Z0CGR3</accession>
<dbReference type="SUPFAM" id="SSF56601">
    <property type="entry name" value="beta-lactamase/transpeptidase-like"/>
    <property type="match status" value="1"/>
</dbReference>
<keyword evidence="3" id="KW-0328">Glycosyltransferase</keyword>
<dbReference type="EMBL" id="JACBZO010000001">
    <property type="protein sequence ID" value="NYI39989.1"/>
    <property type="molecule type" value="Genomic_DNA"/>
</dbReference>
<dbReference type="Gene3D" id="3.90.1310.10">
    <property type="entry name" value="Penicillin-binding protein 2a (Domain 2)"/>
    <property type="match status" value="1"/>
</dbReference>
<dbReference type="GO" id="GO:0071972">
    <property type="term" value="F:peptidoglycan L,D-transpeptidase activity"/>
    <property type="evidence" value="ECO:0007669"/>
    <property type="project" value="TreeGrafter"/>
</dbReference>
<keyword evidence="4" id="KW-1185">Reference proteome</keyword>
<dbReference type="PANTHER" id="PTHR30627">
    <property type="entry name" value="PEPTIDOGLYCAN D,D-TRANSPEPTIDASE"/>
    <property type="match status" value="1"/>
</dbReference>
<evidence type="ECO:0000259" key="1">
    <source>
        <dbReference type="Pfam" id="PF00905"/>
    </source>
</evidence>
<dbReference type="OrthoDB" id="9766847at2"/>
<comment type="caution">
    <text evidence="3">The sequence shown here is derived from an EMBL/GenBank/DDBJ whole genome shotgun (WGS) entry which is preliminary data.</text>
</comment>
<dbReference type="InterPro" id="IPR050515">
    <property type="entry name" value="Beta-lactam/transpept"/>
</dbReference>
<dbReference type="InterPro" id="IPR054120">
    <property type="entry name" value="PBPA_dimer"/>
</dbReference>
<dbReference type="EC" id="2.4.1.129" evidence="3"/>
<dbReference type="InterPro" id="IPR001460">
    <property type="entry name" value="PCN-bd_Tpept"/>
</dbReference>